<dbReference type="Proteomes" id="UP000025227">
    <property type="component" value="Unplaced"/>
</dbReference>
<dbReference type="OrthoDB" id="5871068at2759"/>
<sequence length="117" mass="12589">SANSQCSVSYLSPMGDLNKPSATTSGVTGGLIGAIRRTSDAFTNTLHLIAAPTQEVRQGEMVLGKTMEILTDGVCLQSEVPPIPVAETPLFHGPQNKERRMSDVEHLWKSAEKIHGF</sequence>
<evidence type="ECO:0000313" key="2">
    <source>
        <dbReference type="WBParaSite" id="HCON_00037070-00001"/>
    </source>
</evidence>
<evidence type="ECO:0000313" key="1">
    <source>
        <dbReference type="Proteomes" id="UP000025227"/>
    </source>
</evidence>
<keyword evidence="1" id="KW-1185">Reference proteome</keyword>
<protein>
    <submittedName>
        <fullName evidence="2">BCAS3</fullName>
    </submittedName>
</protein>
<dbReference type="WBParaSite" id="HCON_00037070-00001">
    <property type="protein sequence ID" value="HCON_00037070-00001"/>
    <property type="gene ID" value="HCON_00037070"/>
</dbReference>
<dbReference type="AlphaFoldDB" id="A0A7I4Y2L5"/>
<proteinExistence type="predicted"/>
<name>A0A7I4Y2L5_HAECO</name>
<reference evidence="2" key="1">
    <citation type="submission" date="2020-12" db="UniProtKB">
        <authorList>
            <consortium name="WormBaseParasite"/>
        </authorList>
    </citation>
    <scope>IDENTIFICATION</scope>
    <source>
        <strain evidence="2">MHco3</strain>
    </source>
</reference>
<organism evidence="1 2">
    <name type="scientific">Haemonchus contortus</name>
    <name type="common">Barber pole worm</name>
    <dbReference type="NCBI Taxonomy" id="6289"/>
    <lineage>
        <taxon>Eukaryota</taxon>
        <taxon>Metazoa</taxon>
        <taxon>Ecdysozoa</taxon>
        <taxon>Nematoda</taxon>
        <taxon>Chromadorea</taxon>
        <taxon>Rhabditida</taxon>
        <taxon>Rhabditina</taxon>
        <taxon>Rhabditomorpha</taxon>
        <taxon>Strongyloidea</taxon>
        <taxon>Trichostrongylidae</taxon>
        <taxon>Haemonchus</taxon>
    </lineage>
</organism>
<accession>A0A7I4Y2L5</accession>
<dbReference type="OMA" id="HLWKSAE"/>